<protein>
    <submittedName>
        <fullName evidence="1">Uncharacterized protein</fullName>
    </submittedName>
</protein>
<proteinExistence type="predicted"/>
<keyword evidence="2" id="KW-1185">Reference proteome</keyword>
<evidence type="ECO:0000313" key="2">
    <source>
        <dbReference type="Proteomes" id="UP000270185"/>
    </source>
</evidence>
<reference evidence="2" key="1">
    <citation type="submission" date="2018-11" db="EMBL/GenBank/DDBJ databases">
        <title>Proposal to divide the Flavobacteriaceae and reorganize its genera based on Amino Acid Identity values calculated from whole genome sequences.</title>
        <authorList>
            <person name="Nicholson A.C."/>
            <person name="Gulvik C.A."/>
            <person name="Whitney A.M."/>
            <person name="Humrighouse B.W."/>
            <person name="Bell M."/>
            <person name="Holmes B."/>
            <person name="Steigerwalt A.G."/>
            <person name="Villarma A."/>
            <person name="Sheth M."/>
            <person name="Batra D."/>
            <person name="Pryor J."/>
            <person name="Bernardet J.-F."/>
            <person name="Hugo C."/>
            <person name="Kampfer P."/>
            <person name="Newman J.D."/>
            <person name="McQuiston J.R."/>
        </authorList>
    </citation>
    <scope>NUCLEOTIDE SEQUENCE [LARGE SCALE GENOMIC DNA]</scope>
    <source>
        <strain evidence="2">G0081</strain>
    </source>
</reference>
<dbReference type="Proteomes" id="UP000270185">
    <property type="component" value="Chromosome"/>
</dbReference>
<dbReference type="KEGG" id="ccas:EIB73_12825"/>
<dbReference type="EMBL" id="CP034159">
    <property type="protein sequence ID" value="AZI34008.1"/>
    <property type="molecule type" value="Genomic_DNA"/>
</dbReference>
<organism evidence="1 2">
    <name type="scientific">Kaistella carnis</name>
    <dbReference type="NCBI Taxonomy" id="1241979"/>
    <lineage>
        <taxon>Bacteria</taxon>
        <taxon>Pseudomonadati</taxon>
        <taxon>Bacteroidota</taxon>
        <taxon>Flavobacteriia</taxon>
        <taxon>Flavobacteriales</taxon>
        <taxon>Weeksellaceae</taxon>
        <taxon>Chryseobacterium group</taxon>
        <taxon>Kaistella</taxon>
    </lineage>
</organism>
<sequence>MKIIKGSLHPKAEEKTFYELSNLTTDFGGGIFTNKPEEKFIWTLYKSVDKKWKKIEGNIKEGGYKPSGNKKINTRAKTVNKKTVYVTFDLNI</sequence>
<evidence type="ECO:0000313" key="1">
    <source>
        <dbReference type="EMBL" id="AZI34008.1"/>
    </source>
</evidence>
<accession>A0A3G8XMC0</accession>
<dbReference type="AlphaFoldDB" id="A0A3G8XMC0"/>
<name>A0A3G8XMC0_9FLAO</name>
<gene>
    <name evidence="1" type="ORF">EIB73_12825</name>
</gene>
<dbReference type="RefSeq" id="WP_125025644.1">
    <property type="nucleotide sequence ID" value="NZ_CP034159.1"/>
</dbReference>